<organism evidence="3 4">
    <name type="scientific">Ekhidna lutea</name>
    <dbReference type="NCBI Taxonomy" id="447679"/>
    <lineage>
        <taxon>Bacteria</taxon>
        <taxon>Pseudomonadati</taxon>
        <taxon>Bacteroidota</taxon>
        <taxon>Cytophagia</taxon>
        <taxon>Cytophagales</taxon>
        <taxon>Reichenbachiellaceae</taxon>
        <taxon>Ekhidna</taxon>
    </lineage>
</organism>
<keyword evidence="4" id="KW-1185">Reference proteome</keyword>
<evidence type="ECO:0000256" key="1">
    <source>
        <dbReference type="SAM" id="SignalP"/>
    </source>
</evidence>
<dbReference type="InterPro" id="IPR050553">
    <property type="entry name" value="Thioredoxin_ResA/DsbE_sf"/>
</dbReference>
<dbReference type="EMBL" id="FZPD01000008">
    <property type="protein sequence ID" value="SNT39763.1"/>
    <property type="molecule type" value="Genomic_DNA"/>
</dbReference>
<dbReference type="InterPro" id="IPR013766">
    <property type="entry name" value="Thioredoxin_domain"/>
</dbReference>
<keyword evidence="1" id="KW-0732">Signal</keyword>
<name>A0A239MC90_EKHLU</name>
<gene>
    <name evidence="3" type="ORF">SAMN05421640_3766</name>
</gene>
<feature type="signal peptide" evidence="1">
    <location>
        <begin position="1"/>
        <end position="18"/>
    </location>
</feature>
<proteinExistence type="predicted"/>
<dbReference type="Proteomes" id="UP000198393">
    <property type="component" value="Unassembled WGS sequence"/>
</dbReference>
<sequence length="193" mass="22537">MRLFLSLLCFVSWFFILAQDGQSQIPDEYYRSLLDHEMEDEFQKGIPVGEIFSDSTFITINGDEFSFIDSNYVLTVVDFWFKGCRGCAQEKHYIKQIIEKYKEDPRVRFVAITPTSESGIEKVIKKYGNYYDDIISVGGFKNCEELFKFKLFPRHILVGNDGKVMANYITPIFHPITLDEYEKRILSLIDNSD</sequence>
<dbReference type="InterPro" id="IPR036249">
    <property type="entry name" value="Thioredoxin-like_sf"/>
</dbReference>
<dbReference type="OrthoDB" id="9815205at2"/>
<reference evidence="3 4" key="1">
    <citation type="submission" date="2017-06" db="EMBL/GenBank/DDBJ databases">
        <authorList>
            <person name="Kim H.J."/>
            <person name="Triplett B.A."/>
        </authorList>
    </citation>
    <scope>NUCLEOTIDE SEQUENCE [LARGE SCALE GENOMIC DNA]</scope>
    <source>
        <strain evidence="3 4">DSM 19307</strain>
    </source>
</reference>
<dbReference type="SUPFAM" id="SSF52833">
    <property type="entry name" value="Thioredoxin-like"/>
    <property type="match status" value="1"/>
</dbReference>
<keyword evidence="3" id="KW-0413">Isomerase</keyword>
<dbReference type="Gene3D" id="3.40.30.10">
    <property type="entry name" value="Glutaredoxin"/>
    <property type="match status" value="1"/>
</dbReference>
<dbReference type="PANTHER" id="PTHR42852:SF13">
    <property type="entry name" value="PROTEIN DIPZ"/>
    <property type="match status" value="1"/>
</dbReference>
<accession>A0A239MC90</accession>
<evidence type="ECO:0000259" key="2">
    <source>
        <dbReference type="PROSITE" id="PS51352"/>
    </source>
</evidence>
<dbReference type="RefSeq" id="WP_089358428.1">
    <property type="nucleotide sequence ID" value="NZ_FZPD01000008.1"/>
</dbReference>
<dbReference type="PROSITE" id="PS51352">
    <property type="entry name" value="THIOREDOXIN_2"/>
    <property type="match status" value="1"/>
</dbReference>
<evidence type="ECO:0000313" key="4">
    <source>
        <dbReference type="Proteomes" id="UP000198393"/>
    </source>
</evidence>
<protein>
    <submittedName>
        <fullName evidence="3">Thiol-disulfide isomerase or thioredoxin</fullName>
    </submittedName>
</protein>
<feature type="domain" description="Thioredoxin" evidence="2">
    <location>
        <begin position="46"/>
        <end position="190"/>
    </location>
</feature>
<dbReference type="GO" id="GO:0016853">
    <property type="term" value="F:isomerase activity"/>
    <property type="evidence" value="ECO:0007669"/>
    <property type="project" value="UniProtKB-KW"/>
</dbReference>
<evidence type="ECO:0000313" key="3">
    <source>
        <dbReference type="EMBL" id="SNT39763.1"/>
    </source>
</evidence>
<dbReference type="AlphaFoldDB" id="A0A239MC90"/>
<feature type="chain" id="PRO_5012489614" evidence="1">
    <location>
        <begin position="19"/>
        <end position="193"/>
    </location>
</feature>
<dbReference type="PANTHER" id="PTHR42852">
    <property type="entry name" value="THIOL:DISULFIDE INTERCHANGE PROTEIN DSBE"/>
    <property type="match status" value="1"/>
</dbReference>